<dbReference type="PROSITE" id="PS51352">
    <property type="entry name" value="THIOREDOXIN_2"/>
    <property type="match status" value="1"/>
</dbReference>
<keyword evidence="3" id="KW-0479">Metal-binding</keyword>
<dbReference type="InterPro" id="IPR003782">
    <property type="entry name" value="SCO1/SenC"/>
</dbReference>
<dbReference type="SUPFAM" id="SSF52833">
    <property type="entry name" value="Thioredoxin-like"/>
    <property type="match status" value="1"/>
</dbReference>
<feature type="disulfide bond" description="Redox-active" evidence="4">
    <location>
        <begin position="77"/>
        <end position="81"/>
    </location>
</feature>
<organism evidence="6 7">
    <name type="scientific">Pseudobacteriovorax antillogorgiicola</name>
    <dbReference type="NCBI Taxonomy" id="1513793"/>
    <lineage>
        <taxon>Bacteria</taxon>
        <taxon>Pseudomonadati</taxon>
        <taxon>Bdellovibrionota</taxon>
        <taxon>Oligoflexia</taxon>
        <taxon>Oligoflexales</taxon>
        <taxon>Pseudobacteriovoracaceae</taxon>
        <taxon>Pseudobacteriovorax</taxon>
    </lineage>
</organism>
<sequence>MSKKLGLLLFGMFLGGVSGTSYFLIKQLDSASIENGRKLSESRPLKDFDLTDQNGASFNKNNLLGRWSLVTFGFTNCPDVCPSAMASYRDELKLLEDSMSRLQFIFVTVDPERDSKERLKSYLEYFHPAIIGLTGSQEQIKSFAGMFSVHFQKQGGGENYNMAHSPQFFLVDPQGNWTAMYNPPLSRGKIAVDLTRIASKDSI</sequence>
<evidence type="ECO:0000256" key="2">
    <source>
        <dbReference type="ARBA" id="ARBA00023008"/>
    </source>
</evidence>
<evidence type="ECO:0000256" key="3">
    <source>
        <dbReference type="PIRSR" id="PIRSR603782-1"/>
    </source>
</evidence>
<dbReference type="PANTHER" id="PTHR12151">
    <property type="entry name" value="ELECTRON TRANSPORT PROTIN SCO1/SENC FAMILY MEMBER"/>
    <property type="match status" value="1"/>
</dbReference>
<feature type="domain" description="Thioredoxin" evidence="5">
    <location>
        <begin position="39"/>
        <end position="203"/>
    </location>
</feature>
<keyword evidence="7" id="KW-1185">Reference proteome</keyword>
<dbReference type="CDD" id="cd02968">
    <property type="entry name" value="SCO"/>
    <property type="match status" value="1"/>
</dbReference>
<dbReference type="InterPro" id="IPR036249">
    <property type="entry name" value="Thioredoxin-like_sf"/>
</dbReference>
<name>A0A1Y6CMZ4_9BACT</name>
<dbReference type="AlphaFoldDB" id="A0A1Y6CMZ4"/>
<evidence type="ECO:0000259" key="5">
    <source>
        <dbReference type="PROSITE" id="PS51352"/>
    </source>
</evidence>
<feature type="binding site" evidence="3">
    <location>
        <position position="81"/>
    </location>
    <ligand>
        <name>Cu cation</name>
        <dbReference type="ChEBI" id="CHEBI:23378"/>
    </ligand>
</feature>
<dbReference type="EMBL" id="FWZT01000033">
    <property type="protein sequence ID" value="SMF78846.1"/>
    <property type="molecule type" value="Genomic_DNA"/>
</dbReference>
<dbReference type="Pfam" id="PF02630">
    <property type="entry name" value="SCO1-SenC"/>
    <property type="match status" value="1"/>
</dbReference>
<dbReference type="PANTHER" id="PTHR12151:SF25">
    <property type="entry name" value="LINALOOL DEHYDRATASE_ISOMERASE DOMAIN-CONTAINING PROTEIN"/>
    <property type="match status" value="1"/>
</dbReference>
<comment type="similarity">
    <text evidence="1">Belongs to the SCO1/2 family.</text>
</comment>
<proteinExistence type="inferred from homology"/>
<keyword evidence="4" id="KW-1015">Disulfide bond</keyword>
<evidence type="ECO:0000256" key="4">
    <source>
        <dbReference type="PIRSR" id="PIRSR603782-2"/>
    </source>
</evidence>
<feature type="binding site" evidence="3">
    <location>
        <position position="164"/>
    </location>
    <ligand>
        <name>Cu cation</name>
        <dbReference type="ChEBI" id="CHEBI:23378"/>
    </ligand>
</feature>
<dbReference type="RefSeq" id="WP_159455705.1">
    <property type="nucleotide sequence ID" value="NZ_FWZT01000033.1"/>
</dbReference>
<keyword evidence="2 3" id="KW-0186">Copper</keyword>
<dbReference type="Proteomes" id="UP000192907">
    <property type="component" value="Unassembled WGS sequence"/>
</dbReference>
<dbReference type="STRING" id="1513793.SAMN06296036_13312"/>
<gene>
    <name evidence="6" type="ORF">SAMN06296036_13312</name>
</gene>
<evidence type="ECO:0000256" key="1">
    <source>
        <dbReference type="ARBA" id="ARBA00010996"/>
    </source>
</evidence>
<accession>A0A1Y6CMZ4</accession>
<dbReference type="InterPro" id="IPR013766">
    <property type="entry name" value="Thioredoxin_domain"/>
</dbReference>
<dbReference type="FunFam" id="3.40.30.10:FF:000013">
    <property type="entry name" value="Blast:Protein SCO1 homolog, mitochondrial"/>
    <property type="match status" value="1"/>
</dbReference>
<dbReference type="Gene3D" id="3.40.30.10">
    <property type="entry name" value="Glutaredoxin"/>
    <property type="match status" value="1"/>
</dbReference>
<protein>
    <submittedName>
        <fullName evidence="6">Protein SCO1/2</fullName>
    </submittedName>
</protein>
<dbReference type="GO" id="GO:0046872">
    <property type="term" value="F:metal ion binding"/>
    <property type="evidence" value="ECO:0007669"/>
    <property type="project" value="UniProtKB-KW"/>
</dbReference>
<reference evidence="7" key="1">
    <citation type="submission" date="2017-04" db="EMBL/GenBank/DDBJ databases">
        <authorList>
            <person name="Varghese N."/>
            <person name="Submissions S."/>
        </authorList>
    </citation>
    <scope>NUCLEOTIDE SEQUENCE [LARGE SCALE GENOMIC DNA]</scope>
    <source>
        <strain evidence="7">RKEM611</strain>
    </source>
</reference>
<evidence type="ECO:0000313" key="7">
    <source>
        <dbReference type="Proteomes" id="UP000192907"/>
    </source>
</evidence>
<feature type="binding site" evidence="3">
    <location>
        <position position="77"/>
    </location>
    <ligand>
        <name>Cu cation</name>
        <dbReference type="ChEBI" id="CHEBI:23378"/>
    </ligand>
</feature>
<evidence type="ECO:0000313" key="6">
    <source>
        <dbReference type="EMBL" id="SMF78846.1"/>
    </source>
</evidence>